<dbReference type="EMBL" id="VUJX02000003">
    <property type="protein sequence ID" value="KAL0938627.1"/>
    <property type="molecule type" value="Genomic_DNA"/>
</dbReference>
<proteinExistence type="predicted"/>
<dbReference type="Proteomes" id="UP000805649">
    <property type="component" value="Unassembled WGS sequence"/>
</dbReference>
<comment type="caution">
    <text evidence="1">The sequence shown here is derived from an EMBL/GenBank/DDBJ whole genome shotgun (WGS) entry which is preliminary data.</text>
</comment>
<reference evidence="1 2" key="1">
    <citation type="journal article" date="2020" name="Phytopathology">
        <title>Genome Sequence Resources of Colletotrichum truncatum, C. plurivorum, C. musicola, and C. sojae: Four Species Pathogenic to Soybean (Glycine max).</title>
        <authorList>
            <person name="Rogerio F."/>
            <person name="Boufleur T.R."/>
            <person name="Ciampi-Guillardi M."/>
            <person name="Sukno S.A."/>
            <person name="Thon M.R."/>
            <person name="Massola Junior N.S."/>
            <person name="Baroncelli R."/>
        </authorList>
    </citation>
    <scope>NUCLEOTIDE SEQUENCE [LARGE SCALE GENOMIC DNA]</scope>
    <source>
        <strain evidence="1 2">CMES1059</strain>
    </source>
</reference>
<evidence type="ECO:0000313" key="1">
    <source>
        <dbReference type="EMBL" id="KAL0938627.1"/>
    </source>
</evidence>
<evidence type="ECO:0000313" key="2">
    <source>
        <dbReference type="Proteomes" id="UP000805649"/>
    </source>
</evidence>
<gene>
    <name evidence="1" type="ORF">CTRU02_205237</name>
</gene>
<protein>
    <submittedName>
        <fullName evidence="1">Uncharacterized protein</fullName>
    </submittedName>
</protein>
<organism evidence="1 2">
    <name type="scientific">Colletotrichum truncatum</name>
    <name type="common">Anthracnose fungus</name>
    <name type="synonym">Colletotrichum capsici</name>
    <dbReference type="NCBI Taxonomy" id="5467"/>
    <lineage>
        <taxon>Eukaryota</taxon>
        <taxon>Fungi</taxon>
        <taxon>Dikarya</taxon>
        <taxon>Ascomycota</taxon>
        <taxon>Pezizomycotina</taxon>
        <taxon>Sordariomycetes</taxon>
        <taxon>Hypocreomycetidae</taxon>
        <taxon>Glomerellales</taxon>
        <taxon>Glomerellaceae</taxon>
        <taxon>Colletotrichum</taxon>
        <taxon>Colletotrichum truncatum species complex</taxon>
    </lineage>
</organism>
<sequence length="617" mass="69456">MSNLQPPKPPRSFKFVGGPSRKRRKPNSFAPKPPQRVASITDTSRNPNSKPGDDKNSGDEKRSQCGASLHPPSQSPPQPKPTADHEGGHSETMIPSSSQAPTSMSILDSSLPWPVEATDNDGNLLWDSGNQHIEHYFDSMDPSFLLMPFLDNFDDLASSEDLTTTPSNSDTGNSENNDSTKCGTHNTMDNTTIVAGSNIVPKFNAFSSTIGDTFLSGNGLNELLAQYDQEFCIWPLTSDFEANPFRCGATARQDSQLLLHSILALSYRHINRVTGTCSKEAKEHKALALKLLNETQSEADVLKIDTDMLDAILVLFTLDCATSAYGSWTSQLRSAHRVLVGIEENGKPRTRRIQAQIAMLVWWDVTLALTVRKGCVLPQTYHSDLRNYNPDGKETFYSVSGCPEELFRYMMRIGQYAREVELVATMTCVTFDNGPILAVEESIRNWNAREYSQYSYDDATLWTTDTPSTDGRDLEEIVNYRQDLHHCAEAWRYTLLLYIQRVFKWDRKSQPPSLLALLGRRILNHVASCRRSTLLQKQLLLPVFFAGCETKDPDLQRIVKEYCEWWSAQTRYDMFLTASALLEEIWSKSSPLDWWGSVVDEKSQPNVNGDSRQYLFG</sequence>
<name>A0ACC3Z3I0_COLTU</name>
<accession>A0ACC3Z3I0</accession>
<keyword evidence="2" id="KW-1185">Reference proteome</keyword>